<reference evidence="4 5" key="1">
    <citation type="journal article" date="2019" name="Emerg. Microbes Infect.">
        <title>Comprehensive subspecies identification of 175 nontuberculous mycobacteria species based on 7547 genomic profiles.</title>
        <authorList>
            <person name="Matsumoto Y."/>
            <person name="Kinjo T."/>
            <person name="Motooka D."/>
            <person name="Nabeya D."/>
            <person name="Jung N."/>
            <person name="Uechi K."/>
            <person name="Horii T."/>
            <person name="Iida T."/>
            <person name="Fujita J."/>
            <person name="Nakamura S."/>
        </authorList>
    </citation>
    <scope>NUCLEOTIDE SEQUENCE [LARGE SCALE GENOMIC DNA]</scope>
    <source>
        <strain evidence="4 5">JCM 30996</strain>
    </source>
</reference>
<feature type="transmembrane region" description="Helical" evidence="2">
    <location>
        <begin position="277"/>
        <end position="300"/>
    </location>
</feature>
<evidence type="ECO:0000313" key="4">
    <source>
        <dbReference type="EMBL" id="GFH00090.1"/>
    </source>
</evidence>
<evidence type="ECO:0000259" key="3">
    <source>
        <dbReference type="Pfam" id="PF14219"/>
    </source>
</evidence>
<feature type="region of interest" description="Disordered" evidence="1">
    <location>
        <begin position="311"/>
        <end position="348"/>
    </location>
</feature>
<keyword evidence="5" id="KW-1185">Reference proteome</keyword>
<dbReference type="EMBL" id="BLLB01000002">
    <property type="protein sequence ID" value="GFH00090.1"/>
    <property type="molecule type" value="Genomic_DNA"/>
</dbReference>
<keyword evidence="2" id="KW-0472">Membrane</keyword>
<organism evidence="4 5">
    <name type="scientific">Mycolicibacterium hippocampi</name>
    <dbReference type="NCBI Taxonomy" id="659824"/>
    <lineage>
        <taxon>Bacteria</taxon>
        <taxon>Bacillati</taxon>
        <taxon>Actinomycetota</taxon>
        <taxon>Actinomycetes</taxon>
        <taxon>Mycobacteriales</taxon>
        <taxon>Mycobacteriaceae</taxon>
        <taxon>Mycolicibacterium</taxon>
    </lineage>
</organism>
<dbReference type="InterPro" id="IPR025565">
    <property type="entry name" value="DUF4328"/>
</dbReference>
<proteinExistence type="predicted"/>
<feature type="transmembrane region" description="Helical" evidence="2">
    <location>
        <begin position="244"/>
        <end position="265"/>
    </location>
</feature>
<dbReference type="Proteomes" id="UP000465304">
    <property type="component" value="Unassembled WGS sequence"/>
</dbReference>
<feature type="compositionally biased region" description="Low complexity" evidence="1">
    <location>
        <begin position="42"/>
        <end position="53"/>
    </location>
</feature>
<gene>
    <name evidence="4" type="ORF">MHIP_05730</name>
</gene>
<keyword evidence="2" id="KW-1133">Transmembrane helix</keyword>
<feature type="region of interest" description="Disordered" evidence="1">
    <location>
        <begin position="33"/>
        <end position="55"/>
    </location>
</feature>
<dbReference type="RefSeq" id="WP_163886930.1">
    <property type="nucleotide sequence ID" value="NZ_BLLB01000002.1"/>
</dbReference>
<accession>A0A7I9ZGF2</accession>
<keyword evidence="2" id="KW-0812">Transmembrane</keyword>
<feature type="transmembrane region" description="Helical" evidence="2">
    <location>
        <begin position="155"/>
        <end position="182"/>
    </location>
</feature>
<evidence type="ECO:0000256" key="1">
    <source>
        <dbReference type="SAM" id="MobiDB-lite"/>
    </source>
</evidence>
<dbReference type="AlphaFoldDB" id="A0A7I9ZGF2"/>
<name>A0A7I9ZGF2_9MYCO</name>
<protein>
    <submittedName>
        <fullName evidence="4">Membrane protein</fullName>
    </submittedName>
</protein>
<evidence type="ECO:0000313" key="5">
    <source>
        <dbReference type="Proteomes" id="UP000465304"/>
    </source>
</evidence>
<evidence type="ECO:0000256" key="2">
    <source>
        <dbReference type="SAM" id="Phobius"/>
    </source>
</evidence>
<dbReference type="Pfam" id="PF14219">
    <property type="entry name" value="DUF4328"/>
    <property type="match status" value="1"/>
</dbReference>
<sequence length="348" mass="37906">MIQVCSQCGTRWNVRDRQRVWCPRCNGTLLAPSGPSGAQEWGPGQAPARNAARPPGPALPSGYRWVAVRPGTPPPPRRARRELGPTPRYPVIPRWGLVEHFDAPAEQQAQRGGPSVTAVRVTLVAAMAVLGAAALVHLVRYALLIVNRTTLLHPWVAAAATWGGVAVSVVAMFMVVASALLLTNWLIARRSAAFAHQGRQEPRSVWALRAGCLIPVVNLAWAPVYVIELAEVESRQRWLRRPIVAWWAVWGLSTVVSIFSFVTSFSTDPQRIADNTVTTIVAYLLALAALLLALQVLLGFERQPVERPSRRWVMVATDEPEPAADRDAAPEKDKGDPAVEPEGQNPAA</sequence>
<feature type="compositionally biased region" description="Basic and acidic residues" evidence="1">
    <location>
        <begin position="323"/>
        <end position="337"/>
    </location>
</feature>
<feature type="transmembrane region" description="Helical" evidence="2">
    <location>
        <begin position="121"/>
        <end position="143"/>
    </location>
</feature>
<comment type="caution">
    <text evidence="4">The sequence shown here is derived from an EMBL/GenBank/DDBJ whole genome shotgun (WGS) entry which is preliminary data.</text>
</comment>
<feature type="domain" description="DUF4328" evidence="3">
    <location>
        <begin position="148"/>
        <end position="301"/>
    </location>
</feature>